<keyword evidence="6" id="KW-1185">Reference proteome</keyword>
<dbReference type="RefSeq" id="WP_330093732.1">
    <property type="nucleotide sequence ID" value="NZ_JAUZMY010000024.1"/>
</dbReference>
<keyword evidence="1" id="KW-0808">Transferase</keyword>
<dbReference type="SUPFAM" id="SSF53613">
    <property type="entry name" value="Ribokinase-like"/>
    <property type="match status" value="1"/>
</dbReference>
<name>A0ABU7KCK8_9ACTN</name>
<accession>A0ABU7KCK8</accession>
<evidence type="ECO:0000256" key="3">
    <source>
        <dbReference type="SAM" id="MobiDB-lite"/>
    </source>
</evidence>
<sequence length="298" mass="30963">MTPFHVVGGTYSEDVYWVGSDIDFDVSLTASGHERTPGGPGTCLALALRRLGADVELTTALGDQEDSARALALLEAEGVRVRTRPGAGALDHTVTLVTPGLESVTVTHRVRPPLEADRAAAAAGTTLVICSPSRLTPLAVPACGRRLVLVPHLTQCREIVSMSSDERAALLGSVDLLVANRREHALLAPLPELALVGAAVITGGARGSVLHTRGLRLRQRALSPDGSPRNPNGAGEAYTAALLVARASGADWPSSLRAASLHAGRHVSRLPSLSFPRSSPPELVASGLTSTETEPAYG</sequence>
<dbReference type="GO" id="GO:0016301">
    <property type="term" value="F:kinase activity"/>
    <property type="evidence" value="ECO:0007669"/>
    <property type="project" value="UniProtKB-KW"/>
</dbReference>
<proteinExistence type="predicted"/>
<feature type="domain" description="Carbohydrate kinase PfkB" evidence="4">
    <location>
        <begin position="25"/>
        <end position="263"/>
    </location>
</feature>
<dbReference type="Gene3D" id="3.40.1190.20">
    <property type="match status" value="1"/>
</dbReference>
<feature type="compositionally biased region" description="Low complexity" evidence="3">
    <location>
        <begin position="270"/>
        <end position="281"/>
    </location>
</feature>
<protein>
    <submittedName>
        <fullName evidence="5">Carbohydrate kinase family protein</fullName>
    </submittedName>
</protein>
<dbReference type="Proteomes" id="UP001356095">
    <property type="component" value="Unassembled WGS sequence"/>
</dbReference>
<feature type="compositionally biased region" description="Polar residues" evidence="3">
    <location>
        <begin position="287"/>
        <end position="298"/>
    </location>
</feature>
<dbReference type="PANTHER" id="PTHR10584:SF166">
    <property type="entry name" value="RIBOKINASE"/>
    <property type="match status" value="1"/>
</dbReference>
<evidence type="ECO:0000256" key="2">
    <source>
        <dbReference type="ARBA" id="ARBA00022777"/>
    </source>
</evidence>
<dbReference type="EMBL" id="JAUZMY010000024">
    <property type="protein sequence ID" value="MEE2039971.1"/>
    <property type="molecule type" value="Genomic_DNA"/>
</dbReference>
<dbReference type="InterPro" id="IPR002139">
    <property type="entry name" value="Ribo/fructo_kinase"/>
</dbReference>
<evidence type="ECO:0000256" key="1">
    <source>
        <dbReference type="ARBA" id="ARBA00022679"/>
    </source>
</evidence>
<feature type="region of interest" description="Disordered" evidence="3">
    <location>
        <begin position="270"/>
        <end position="298"/>
    </location>
</feature>
<gene>
    <name evidence="5" type="ORF">Q8791_22400</name>
</gene>
<evidence type="ECO:0000313" key="5">
    <source>
        <dbReference type="EMBL" id="MEE2039971.1"/>
    </source>
</evidence>
<dbReference type="Pfam" id="PF00294">
    <property type="entry name" value="PfkB"/>
    <property type="match status" value="1"/>
</dbReference>
<dbReference type="InterPro" id="IPR011611">
    <property type="entry name" value="PfkB_dom"/>
</dbReference>
<evidence type="ECO:0000313" key="6">
    <source>
        <dbReference type="Proteomes" id="UP001356095"/>
    </source>
</evidence>
<dbReference type="InterPro" id="IPR029056">
    <property type="entry name" value="Ribokinase-like"/>
</dbReference>
<dbReference type="PRINTS" id="PR00990">
    <property type="entry name" value="RIBOKINASE"/>
</dbReference>
<comment type="caution">
    <text evidence="5">The sequence shown here is derived from an EMBL/GenBank/DDBJ whole genome shotgun (WGS) entry which is preliminary data.</text>
</comment>
<dbReference type="PANTHER" id="PTHR10584">
    <property type="entry name" value="SUGAR KINASE"/>
    <property type="match status" value="1"/>
</dbReference>
<organism evidence="5 6">
    <name type="scientific">Nocardiopsis codii</name>
    <dbReference type="NCBI Taxonomy" id="3065942"/>
    <lineage>
        <taxon>Bacteria</taxon>
        <taxon>Bacillati</taxon>
        <taxon>Actinomycetota</taxon>
        <taxon>Actinomycetes</taxon>
        <taxon>Streptosporangiales</taxon>
        <taxon>Nocardiopsidaceae</taxon>
        <taxon>Nocardiopsis</taxon>
    </lineage>
</organism>
<reference evidence="5 6" key="1">
    <citation type="submission" date="2023-08" db="EMBL/GenBank/DDBJ databases">
        <authorList>
            <person name="Girao M."/>
            <person name="Carvalho M.F."/>
        </authorList>
    </citation>
    <scope>NUCLEOTIDE SEQUENCE [LARGE SCALE GENOMIC DNA]</scope>
    <source>
        <strain evidence="5 6">CT-R113</strain>
    </source>
</reference>
<evidence type="ECO:0000259" key="4">
    <source>
        <dbReference type="Pfam" id="PF00294"/>
    </source>
</evidence>
<keyword evidence="2 5" id="KW-0418">Kinase</keyword>